<accession>A0ABW4IZ91</accession>
<dbReference type="Proteomes" id="UP001597261">
    <property type="component" value="Unassembled WGS sequence"/>
</dbReference>
<organism evidence="1 2">
    <name type="scientific">Streptomyces caeni</name>
    <dbReference type="NCBI Taxonomy" id="2307231"/>
    <lineage>
        <taxon>Bacteria</taxon>
        <taxon>Bacillati</taxon>
        <taxon>Actinomycetota</taxon>
        <taxon>Actinomycetes</taxon>
        <taxon>Kitasatosporales</taxon>
        <taxon>Streptomycetaceae</taxon>
        <taxon>Streptomyces</taxon>
    </lineage>
</organism>
<reference evidence="2" key="1">
    <citation type="journal article" date="2019" name="Int. J. Syst. Evol. Microbiol.">
        <title>The Global Catalogue of Microorganisms (GCM) 10K type strain sequencing project: providing services to taxonomists for standard genome sequencing and annotation.</title>
        <authorList>
            <consortium name="The Broad Institute Genomics Platform"/>
            <consortium name="The Broad Institute Genome Sequencing Center for Infectious Disease"/>
            <person name="Wu L."/>
            <person name="Ma J."/>
        </authorList>
    </citation>
    <scope>NUCLEOTIDE SEQUENCE [LARGE SCALE GENOMIC DNA]</scope>
    <source>
        <strain evidence="2">CGMCC 1.12470</strain>
    </source>
</reference>
<keyword evidence="2" id="KW-1185">Reference proteome</keyword>
<dbReference type="RefSeq" id="WP_381090841.1">
    <property type="nucleotide sequence ID" value="NZ_JBHUDX010000100.1"/>
</dbReference>
<comment type="caution">
    <text evidence="1">The sequence shown here is derived from an EMBL/GenBank/DDBJ whole genome shotgun (WGS) entry which is preliminary data.</text>
</comment>
<evidence type="ECO:0000313" key="1">
    <source>
        <dbReference type="EMBL" id="MFD1662699.1"/>
    </source>
</evidence>
<protein>
    <submittedName>
        <fullName evidence="1">Uncharacterized protein</fullName>
    </submittedName>
</protein>
<gene>
    <name evidence="1" type="ORF">ACFSL4_32150</name>
</gene>
<evidence type="ECO:0000313" key="2">
    <source>
        <dbReference type="Proteomes" id="UP001597261"/>
    </source>
</evidence>
<proteinExistence type="predicted"/>
<dbReference type="EMBL" id="JBHUDX010000100">
    <property type="protein sequence ID" value="MFD1662699.1"/>
    <property type="molecule type" value="Genomic_DNA"/>
</dbReference>
<sequence length="153" mass="16504">MPAGGIVWLFRDELFHPFGDVRACEGSDMQLPGVIRAGGASIPAGAHDIHYFTRNGSAEVTFMSGQIPDYLHRAGILPDGEPLFDEKYGSKAVADDEIDLPDGLCGSPLRGPVWIYHSTSATGSSVNVMVERSPTVNDNFRSPARVVVTYKLP</sequence>
<name>A0ABW4IZ91_9ACTN</name>